<organism evidence="1">
    <name type="scientific">Tanacetum cinerariifolium</name>
    <name type="common">Dalmatian daisy</name>
    <name type="synonym">Chrysanthemum cinerariifolium</name>
    <dbReference type="NCBI Taxonomy" id="118510"/>
    <lineage>
        <taxon>Eukaryota</taxon>
        <taxon>Viridiplantae</taxon>
        <taxon>Streptophyta</taxon>
        <taxon>Embryophyta</taxon>
        <taxon>Tracheophyta</taxon>
        <taxon>Spermatophyta</taxon>
        <taxon>Magnoliopsida</taxon>
        <taxon>eudicotyledons</taxon>
        <taxon>Gunneridae</taxon>
        <taxon>Pentapetalae</taxon>
        <taxon>asterids</taxon>
        <taxon>campanulids</taxon>
        <taxon>Asterales</taxon>
        <taxon>Asteraceae</taxon>
        <taxon>Asteroideae</taxon>
        <taxon>Anthemideae</taxon>
        <taxon>Anthemidinae</taxon>
        <taxon>Tanacetum</taxon>
    </lineage>
</organism>
<evidence type="ECO:0000313" key="1">
    <source>
        <dbReference type="EMBL" id="GFA29172.1"/>
    </source>
</evidence>
<dbReference type="EMBL" id="BKCJ010399305">
    <property type="protein sequence ID" value="GFA29172.1"/>
    <property type="molecule type" value="Genomic_DNA"/>
</dbReference>
<dbReference type="AlphaFoldDB" id="A0A699JED8"/>
<gene>
    <name evidence="1" type="ORF">Tci_601144</name>
</gene>
<reference evidence="1" key="1">
    <citation type="journal article" date="2019" name="Sci. Rep.">
        <title>Draft genome of Tanacetum cinerariifolium, the natural source of mosquito coil.</title>
        <authorList>
            <person name="Yamashiro T."/>
            <person name="Shiraishi A."/>
            <person name="Satake H."/>
            <person name="Nakayama K."/>
        </authorList>
    </citation>
    <scope>NUCLEOTIDE SEQUENCE</scope>
</reference>
<proteinExistence type="predicted"/>
<feature type="non-terminal residue" evidence="1">
    <location>
        <position position="1"/>
    </location>
</feature>
<dbReference type="PANTHER" id="PTHR33477:SF3">
    <property type="entry name" value="P-LOOP NTPASE DOMAIN-CONTAINING PROTEIN LPA1 HOMOLOG 1"/>
    <property type="match status" value="1"/>
</dbReference>
<accession>A0A699JED8</accession>
<dbReference type="PANTHER" id="PTHR33477">
    <property type="entry name" value="P-LOOP NTPASE DOMAIN-CONTAINING PROTEIN LPA1 HOMOLOG 1"/>
    <property type="match status" value="1"/>
</dbReference>
<name>A0A699JED8_TANCI</name>
<sequence length="73" mass="7793">TIGHVDHGKCSVVKAISAITLSCMIRVGLLGGLDNGSRLPVQASRLGITTVISTDSIRNMMRSFVDEKQNPLL</sequence>
<comment type="caution">
    <text evidence="1">The sequence shown here is derived from an EMBL/GenBank/DDBJ whole genome shotgun (WGS) entry which is preliminary data.</text>
</comment>
<protein>
    <submittedName>
        <fullName evidence="1">P-loop NTPase domain-containing protein LPA1 homolog 2-like isoform X1</fullName>
    </submittedName>
</protein>